<comment type="subcellular location">
    <subcellularLocation>
        <location evidence="1">Membrane</location>
    </subcellularLocation>
</comment>
<keyword evidence="3 6" id="KW-1133">Transmembrane helix</keyword>
<dbReference type="OrthoDB" id="9792218at2"/>
<protein>
    <submittedName>
        <fullName evidence="8">Mechanosensitive ion channel</fullName>
    </submittedName>
</protein>
<dbReference type="PANTHER" id="PTHR30566">
    <property type="entry name" value="YNAI-RELATED MECHANOSENSITIVE ION CHANNEL"/>
    <property type="match status" value="1"/>
</dbReference>
<accession>A0A3Q9G769</accession>
<dbReference type="EMBL" id="CP034593">
    <property type="protein sequence ID" value="AZQ77275.1"/>
    <property type="molecule type" value="Genomic_DNA"/>
</dbReference>
<evidence type="ECO:0000256" key="1">
    <source>
        <dbReference type="ARBA" id="ARBA00004370"/>
    </source>
</evidence>
<feature type="domain" description="Mechanosensitive ion channel MscS" evidence="7">
    <location>
        <begin position="222"/>
        <end position="288"/>
    </location>
</feature>
<feature type="transmembrane region" description="Helical" evidence="6">
    <location>
        <begin position="130"/>
        <end position="152"/>
    </location>
</feature>
<evidence type="ECO:0000256" key="6">
    <source>
        <dbReference type="SAM" id="Phobius"/>
    </source>
</evidence>
<evidence type="ECO:0000256" key="2">
    <source>
        <dbReference type="ARBA" id="ARBA00022692"/>
    </source>
</evidence>
<proteinExistence type="predicted"/>
<gene>
    <name evidence="8" type="ORF">EJ997_07950</name>
</gene>
<feature type="transmembrane region" description="Helical" evidence="6">
    <location>
        <begin position="50"/>
        <end position="72"/>
    </location>
</feature>
<dbReference type="Proteomes" id="UP000280344">
    <property type="component" value="Chromosome"/>
</dbReference>
<dbReference type="InterPro" id="IPR010920">
    <property type="entry name" value="LSM_dom_sf"/>
</dbReference>
<dbReference type="Pfam" id="PF00924">
    <property type="entry name" value="MS_channel_2nd"/>
    <property type="match status" value="1"/>
</dbReference>
<dbReference type="AlphaFoldDB" id="A0A3Q9G769"/>
<dbReference type="Gene3D" id="2.30.30.60">
    <property type="match status" value="1"/>
</dbReference>
<reference evidence="8 9" key="1">
    <citation type="submission" date="2018-12" db="EMBL/GenBank/DDBJ databases">
        <title>Complete genome sequence of Flaviflexus sp. H23T48.</title>
        <authorList>
            <person name="Bae J.-W."/>
            <person name="Lee J.-Y."/>
        </authorList>
    </citation>
    <scope>NUCLEOTIDE SEQUENCE [LARGE SCALE GENOMIC DNA]</scope>
    <source>
        <strain evidence="8 9">H23T48</strain>
    </source>
</reference>
<feature type="compositionally biased region" description="Acidic residues" evidence="5">
    <location>
        <begin position="530"/>
        <end position="539"/>
    </location>
</feature>
<dbReference type="GO" id="GO:0016020">
    <property type="term" value="C:membrane"/>
    <property type="evidence" value="ECO:0007669"/>
    <property type="project" value="UniProtKB-SubCell"/>
</dbReference>
<feature type="transmembrane region" description="Helical" evidence="6">
    <location>
        <begin position="93"/>
        <end position="110"/>
    </location>
</feature>
<evidence type="ECO:0000313" key="9">
    <source>
        <dbReference type="Proteomes" id="UP000280344"/>
    </source>
</evidence>
<dbReference type="PANTHER" id="PTHR30566:SF25">
    <property type="entry name" value="INNER MEMBRANE PROTEIN"/>
    <property type="match status" value="1"/>
</dbReference>
<feature type="compositionally biased region" description="Acidic residues" evidence="5">
    <location>
        <begin position="513"/>
        <end position="523"/>
    </location>
</feature>
<feature type="compositionally biased region" description="Acidic residues" evidence="5">
    <location>
        <begin position="580"/>
        <end position="594"/>
    </location>
</feature>
<organism evidence="8 9">
    <name type="scientific">Flaviflexus ciconiae</name>
    <dbReference type="NCBI Taxonomy" id="2496867"/>
    <lineage>
        <taxon>Bacteria</taxon>
        <taxon>Bacillati</taxon>
        <taxon>Actinomycetota</taxon>
        <taxon>Actinomycetes</taxon>
        <taxon>Actinomycetales</taxon>
        <taxon>Actinomycetaceae</taxon>
        <taxon>Flaviflexus</taxon>
    </lineage>
</organism>
<evidence type="ECO:0000313" key="8">
    <source>
        <dbReference type="EMBL" id="AZQ77275.1"/>
    </source>
</evidence>
<feature type="region of interest" description="Disordered" evidence="5">
    <location>
        <begin position="403"/>
        <end position="424"/>
    </location>
</feature>
<dbReference type="RefSeq" id="WP_126704079.1">
    <property type="nucleotide sequence ID" value="NZ_CP034593.1"/>
</dbReference>
<sequence length="594" mass="64482">MNSFAITSVLARVTDPEDPVEDPTEEGTVDTPLGETVDQAVTVTFDVVNVVLATLVGIVIGIIVAVLLGAIAQMIARRHPIVEPSIGPTRRPFQLTLALVGGWIAFGIRTEVGAGEVEPEWRNPIIHAGLILMILAATWFVASIVVGFEAAVVKHVERTGTKRAKRIQTQFQIVRRVLVAVVWTLGIAGVLITFPTARAAGASILASAGIISVIAGLAAQSTLGNVFAGLQVAFSDSLRVDDVVIVNGEYCAVEEITLTYVVVRVWDGRRIIVPSSKLTTETFENWTRRDPLMMGKVYFDLDWRVPVDAMRSEMNRALESTELWDGRTAVLQVDSAENGRVRIALLVSAKDSPTLTDLRNFIREHMVKWIQKSVPRALPYERHLYATIDDLAKAISEYPDPETFVDQEEEPIPPRPKRAPQATDLEETVVLPTNYLPFRKPITERSPLELSEDELSATPITAGVSTSQVRPGHEASIFSGSPEAEELAKAFAGPGEDAIAEREQRASQRNAVDGDETLDENQEETAGSIDSDENANPDDTEQKQPGTPAAATVTSAGPGKASANFTDETTEQEPVSDPAAEAEEQAPDEEDEKK</sequence>
<feature type="region of interest" description="Disordered" evidence="5">
    <location>
        <begin position="462"/>
        <end position="594"/>
    </location>
</feature>
<dbReference type="InterPro" id="IPR023408">
    <property type="entry name" value="MscS_beta-dom_sf"/>
</dbReference>
<feature type="transmembrane region" description="Helical" evidence="6">
    <location>
        <begin position="173"/>
        <end position="194"/>
    </location>
</feature>
<name>A0A3Q9G769_9ACTO</name>
<evidence type="ECO:0000259" key="7">
    <source>
        <dbReference type="Pfam" id="PF00924"/>
    </source>
</evidence>
<evidence type="ECO:0000256" key="5">
    <source>
        <dbReference type="SAM" id="MobiDB-lite"/>
    </source>
</evidence>
<keyword evidence="2 6" id="KW-0812">Transmembrane</keyword>
<dbReference type="KEGG" id="flh:EJ997_07950"/>
<evidence type="ECO:0000256" key="4">
    <source>
        <dbReference type="ARBA" id="ARBA00023136"/>
    </source>
</evidence>
<dbReference type="GO" id="GO:0055085">
    <property type="term" value="P:transmembrane transport"/>
    <property type="evidence" value="ECO:0007669"/>
    <property type="project" value="InterPro"/>
</dbReference>
<keyword evidence="4 6" id="KW-0472">Membrane</keyword>
<dbReference type="InterPro" id="IPR006685">
    <property type="entry name" value="MscS_channel_2nd"/>
</dbReference>
<evidence type="ECO:0000256" key="3">
    <source>
        <dbReference type="ARBA" id="ARBA00022989"/>
    </source>
</evidence>
<dbReference type="Gene3D" id="1.10.287.1260">
    <property type="match status" value="1"/>
</dbReference>
<keyword evidence="9" id="KW-1185">Reference proteome</keyword>
<dbReference type="SUPFAM" id="SSF50182">
    <property type="entry name" value="Sm-like ribonucleoproteins"/>
    <property type="match status" value="1"/>
</dbReference>